<keyword evidence="2" id="KW-0732">Signal</keyword>
<feature type="compositionally biased region" description="Acidic residues" evidence="1">
    <location>
        <begin position="293"/>
        <end position="305"/>
    </location>
</feature>
<feature type="compositionally biased region" description="Acidic residues" evidence="1">
    <location>
        <begin position="318"/>
        <end position="327"/>
    </location>
</feature>
<keyword evidence="5" id="KW-1185">Reference proteome</keyword>
<reference evidence="4 5" key="2">
    <citation type="submission" date="2024-05" db="EMBL/GenBank/DDBJ databases">
        <authorList>
            <person name="Chen Y."/>
            <person name="Shah S."/>
            <person name="Dougan E. K."/>
            <person name="Thang M."/>
            <person name="Chan C."/>
        </authorList>
    </citation>
    <scope>NUCLEOTIDE SEQUENCE [LARGE SCALE GENOMIC DNA]</scope>
</reference>
<evidence type="ECO:0000256" key="1">
    <source>
        <dbReference type="SAM" id="MobiDB-lite"/>
    </source>
</evidence>
<dbReference type="EMBL" id="CAMXCT030000829">
    <property type="protein sequence ID" value="CAL4771020.1"/>
    <property type="molecule type" value="Genomic_DNA"/>
</dbReference>
<name>A0A9P1C407_9DINO</name>
<reference evidence="3" key="1">
    <citation type="submission" date="2022-10" db="EMBL/GenBank/DDBJ databases">
        <authorList>
            <person name="Chen Y."/>
            <person name="Dougan E. K."/>
            <person name="Chan C."/>
            <person name="Rhodes N."/>
            <person name="Thang M."/>
        </authorList>
    </citation>
    <scope>NUCLEOTIDE SEQUENCE</scope>
</reference>
<comment type="caution">
    <text evidence="3">The sequence shown here is derived from an EMBL/GenBank/DDBJ whole genome shotgun (WGS) entry which is preliminary data.</text>
</comment>
<dbReference type="Proteomes" id="UP001152797">
    <property type="component" value="Unassembled WGS sequence"/>
</dbReference>
<evidence type="ECO:0000313" key="5">
    <source>
        <dbReference type="Proteomes" id="UP001152797"/>
    </source>
</evidence>
<dbReference type="AlphaFoldDB" id="A0A9P1C407"/>
<protein>
    <submittedName>
        <fullName evidence="3">Uncharacterized protein</fullName>
    </submittedName>
</protein>
<feature type="region of interest" description="Disordered" evidence="1">
    <location>
        <begin position="280"/>
        <end position="327"/>
    </location>
</feature>
<feature type="signal peptide" evidence="2">
    <location>
        <begin position="1"/>
        <end position="18"/>
    </location>
</feature>
<dbReference type="EMBL" id="CAMXCT020000829">
    <property type="protein sequence ID" value="CAL1137083.1"/>
    <property type="molecule type" value="Genomic_DNA"/>
</dbReference>
<evidence type="ECO:0000313" key="3">
    <source>
        <dbReference type="EMBL" id="CAI3983708.1"/>
    </source>
</evidence>
<feature type="chain" id="PRO_5043270064" evidence="2">
    <location>
        <begin position="19"/>
        <end position="327"/>
    </location>
</feature>
<proteinExistence type="predicted"/>
<gene>
    <name evidence="3" type="ORF">C1SCF055_LOCUS11298</name>
</gene>
<sequence length="327" mass="37213">MAMSAMLSFMLLATGASLRSNQHELLDLMPKPEPDYSSINYGNFTGREGREAKKINFDDIKALIDYLTREDEFRRGLRTTGVDVMRLVSIYQEVPKPNDLKPWIDWFHSEDGGGEKYKQDAIKAALEVLFDGNHSSLEDIKKWSDLFYSYFEDKVGSSRKRKLSYRKKATQRALEVLATEDHPDMETLDAWTKALASKDMLFGDKDEASQYALAALTTKRRRSMMTVKTILWFLKEAAHWHLDPREATKKALEVVLGKPEFRKGEIIPFRYGGVKHFSWNKGKGAPEQKPEPEPVEPDEPVEPVEPEPGAEPNVPEGSEVEGEITNS</sequence>
<organism evidence="3">
    <name type="scientific">Cladocopium goreaui</name>
    <dbReference type="NCBI Taxonomy" id="2562237"/>
    <lineage>
        <taxon>Eukaryota</taxon>
        <taxon>Sar</taxon>
        <taxon>Alveolata</taxon>
        <taxon>Dinophyceae</taxon>
        <taxon>Suessiales</taxon>
        <taxon>Symbiodiniaceae</taxon>
        <taxon>Cladocopium</taxon>
    </lineage>
</organism>
<evidence type="ECO:0000313" key="4">
    <source>
        <dbReference type="EMBL" id="CAL4771020.1"/>
    </source>
</evidence>
<evidence type="ECO:0000256" key="2">
    <source>
        <dbReference type="SAM" id="SignalP"/>
    </source>
</evidence>
<dbReference type="EMBL" id="CAMXCT010000829">
    <property type="protein sequence ID" value="CAI3983708.1"/>
    <property type="molecule type" value="Genomic_DNA"/>
</dbReference>
<accession>A0A9P1C407</accession>